<name>A0ABR1J5L3_9AGAR</name>
<sequence>MLRWKEEVMLLTEELRRMQHYAVWKAEWWMARRVGLEGGHLLESVSPELREGLNAYAWQQTKFQEGSAMKVRERWERLGLHARKVLDRIPNLSTLYLELEDEEEISCSEAEQFM</sequence>
<reference evidence="1 2" key="1">
    <citation type="submission" date="2024-01" db="EMBL/GenBank/DDBJ databases">
        <title>A draft genome for the cacao thread blight pathogen Marasmiellus scandens.</title>
        <authorList>
            <person name="Baruah I.K."/>
            <person name="Leung J."/>
            <person name="Bukari Y."/>
            <person name="Amoako-Attah I."/>
            <person name="Meinhardt L.W."/>
            <person name="Bailey B.A."/>
            <person name="Cohen S.P."/>
        </authorList>
    </citation>
    <scope>NUCLEOTIDE SEQUENCE [LARGE SCALE GENOMIC DNA]</scope>
    <source>
        <strain evidence="1 2">GH-19</strain>
    </source>
</reference>
<keyword evidence="2" id="KW-1185">Reference proteome</keyword>
<organism evidence="1 2">
    <name type="scientific">Marasmiellus scandens</name>
    <dbReference type="NCBI Taxonomy" id="2682957"/>
    <lineage>
        <taxon>Eukaryota</taxon>
        <taxon>Fungi</taxon>
        <taxon>Dikarya</taxon>
        <taxon>Basidiomycota</taxon>
        <taxon>Agaricomycotina</taxon>
        <taxon>Agaricomycetes</taxon>
        <taxon>Agaricomycetidae</taxon>
        <taxon>Agaricales</taxon>
        <taxon>Marasmiineae</taxon>
        <taxon>Omphalotaceae</taxon>
        <taxon>Marasmiellus</taxon>
    </lineage>
</organism>
<dbReference type="Proteomes" id="UP001498398">
    <property type="component" value="Unassembled WGS sequence"/>
</dbReference>
<evidence type="ECO:0000313" key="1">
    <source>
        <dbReference type="EMBL" id="KAK7448893.1"/>
    </source>
</evidence>
<protein>
    <submittedName>
        <fullName evidence="1">Uncharacterized protein</fullName>
    </submittedName>
</protein>
<dbReference type="EMBL" id="JBANRG010000037">
    <property type="protein sequence ID" value="KAK7448893.1"/>
    <property type="molecule type" value="Genomic_DNA"/>
</dbReference>
<proteinExistence type="predicted"/>
<comment type="caution">
    <text evidence="1">The sequence shown here is derived from an EMBL/GenBank/DDBJ whole genome shotgun (WGS) entry which is preliminary data.</text>
</comment>
<gene>
    <name evidence="1" type="ORF">VKT23_013625</name>
</gene>
<evidence type="ECO:0000313" key="2">
    <source>
        <dbReference type="Proteomes" id="UP001498398"/>
    </source>
</evidence>
<accession>A0ABR1J5L3</accession>